<keyword evidence="1" id="KW-0812">Transmembrane</keyword>
<protein>
    <submittedName>
        <fullName evidence="2">Uncharacterized protein</fullName>
    </submittedName>
</protein>
<dbReference type="EMBL" id="CAKKNS010000001">
    <property type="protein sequence ID" value="CAH0416205.1"/>
    <property type="molecule type" value="Genomic_DNA"/>
</dbReference>
<dbReference type="RefSeq" id="WP_230096265.1">
    <property type="nucleotide sequence ID" value="NZ_CAKKNS010000001.1"/>
</dbReference>
<evidence type="ECO:0000256" key="1">
    <source>
        <dbReference type="SAM" id="Phobius"/>
    </source>
</evidence>
<dbReference type="Proteomes" id="UP000789707">
    <property type="component" value="Unassembled WGS sequence"/>
</dbReference>
<name>A0ABM8Z4N4_9LACO</name>
<sequence length="102" mass="11610">MSTLVLYILLLLFILMPKQVRERLIIKFGRWSYLIDVVVYIILDLFILLATNQAYAVFALLIMMVAYAVDCTQIKHILAMTTDPVVPAKTTPAAKRVSKKSH</sequence>
<evidence type="ECO:0000313" key="2">
    <source>
        <dbReference type="EMBL" id="CAH0416205.1"/>
    </source>
</evidence>
<feature type="transmembrane region" description="Helical" evidence="1">
    <location>
        <begin position="38"/>
        <end position="69"/>
    </location>
</feature>
<accession>A0ABM8Z4N4</accession>
<keyword evidence="1" id="KW-1133">Transmembrane helix</keyword>
<organism evidence="2 3">
    <name type="scientific">Periweissella fabaria</name>
    <dbReference type="NCBI Taxonomy" id="546157"/>
    <lineage>
        <taxon>Bacteria</taxon>
        <taxon>Bacillati</taxon>
        <taxon>Bacillota</taxon>
        <taxon>Bacilli</taxon>
        <taxon>Lactobacillales</taxon>
        <taxon>Lactobacillaceae</taxon>
        <taxon>Periweissella</taxon>
    </lineage>
</organism>
<evidence type="ECO:0000313" key="3">
    <source>
        <dbReference type="Proteomes" id="UP000789707"/>
    </source>
</evidence>
<gene>
    <name evidence="2" type="ORF">WFA24289_00504</name>
</gene>
<reference evidence="2 3" key="1">
    <citation type="submission" date="2021-11" db="EMBL/GenBank/DDBJ databases">
        <authorList>
            <person name="Depoorter E."/>
        </authorList>
    </citation>
    <scope>NUCLEOTIDE SEQUENCE [LARGE SCALE GENOMIC DNA]</scope>
    <source>
        <strain evidence="2 3">LMG 24289</strain>
    </source>
</reference>
<keyword evidence="3" id="KW-1185">Reference proteome</keyword>
<keyword evidence="1" id="KW-0472">Membrane</keyword>
<proteinExistence type="predicted"/>
<comment type="caution">
    <text evidence="2">The sequence shown here is derived from an EMBL/GenBank/DDBJ whole genome shotgun (WGS) entry which is preliminary data.</text>
</comment>